<evidence type="ECO:0000259" key="2">
    <source>
        <dbReference type="Pfam" id="PF00487"/>
    </source>
</evidence>
<dbReference type="Proteomes" id="UP000182491">
    <property type="component" value="Unassembled WGS sequence"/>
</dbReference>
<proteinExistence type="predicted"/>
<evidence type="ECO:0000256" key="1">
    <source>
        <dbReference type="SAM" id="Phobius"/>
    </source>
</evidence>
<feature type="transmembrane region" description="Helical" evidence="1">
    <location>
        <begin position="206"/>
        <end position="231"/>
    </location>
</feature>
<dbReference type="AlphaFoldDB" id="A0A1I7H280"/>
<keyword evidence="1" id="KW-0472">Membrane</keyword>
<keyword evidence="1" id="KW-1133">Transmembrane helix</keyword>
<dbReference type="CDD" id="cd03506">
    <property type="entry name" value="Delta6-FADS-like"/>
    <property type="match status" value="1"/>
</dbReference>
<feature type="domain" description="Fatty acid desaturase" evidence="2">
    <location>
        <begin position="67"/>
        <end position="341"/>
    </location>
</feature>
<protein>
    <submittedName>
        <fullName evidence="3">Linoleoyl-CoA desaturase</fullName>
    </submittedName>
</protein>
<organism evidence="3 4">
    <name type="scientific">Pontibacter akesuensis</name>
    <dbReference type="NCBI Taxonomy" id="388950"/>
    <lineage>
        <taxon>Bacteria</taxon>
        <taxon>Pseudomonadati</taxon>
        <taxon>Bacteroidota</taxon>
        <taxon>Cytophagia</taxon>
        <taxon>Cytophagales</taxon>
        <taxon>Hymenobacteraceae</taxon>
        <taxon>Pontibacter</taxon>
    </lineage>
</organism>
<dbReference type="PANTHER" id="PTHR19353">
    <property type="entry name" value="FATTY ACID DESATURASE 2"/>
    <property type="match status" value="1"/>
</dbReference>
<feature type="transmembrane region" description="Helical" evidence="1">
    <location>
        <begin position="164"/>
        <end position="185"/>
    </location>
</feature>
<dbReference type="InterPro" id="IPR012171">
    <property type="entry name" value="Fatty_acid_desaturase"/>
</dbReference>
<dbReference type="OrthoDB" id="104711at2"/>
<evidence type="ECO:0000313" key="4">
    <source>
        <dbReference type="Proteomes" id="UP000182491"/>
    </source>
</evidence>
<evidence type="ECO:0000313" key="3">
    <source>
        <dbReference type="EMBL" id="SFU54809.1"/>
    </source>
</evidence>
<dbReference type="PANTHER" id="PTHR19353:SF19">
    <property type="entry name" value="DELTA(5) FATTY ACID DESATURASE C-RELATED"/>
    <property type="match status" value="1"/>
</dbReference>
<name>A0A1I7H280_9BACT</name>
<keyword evidence="4" id="KW-1185">Reference proteome</keyword>
<sequence length="370" mass="42225">MNVKTKVKFVSKDKNLFFATLRKRVDTYFIENNIAKTANTTMVVKSVVLLLGYIMPFILLLALQPALWVSMGLWFIMGLSVAGIGMSVMHDANHGAYSTNKKVNDMMGFTLNLVGGSAFNWKLQHNVLHHTYTNVVEMDEDIQDRLVLRFNPHSKVKFFHKLQWLYAFAFYGLLTLYWVVAKDFVQYALFKKNGVNANSDAKNRTLLLKIVSMKVIYLFTLLAVPPLFFGIPFVQVLLGFLLMHFVAGIILTVVFQLAHTVEGTSHPRPDEHGNIENDWAIHQLNTTVNFSRNNKWISWYVGGLNFQIEHHLFPRVCHVHYPAISSIVRETAAEYGIPYMENETFGQAVNSHIATLRRFGRLPDLNEAIG</sequence>
<dbReference type="GO" id="GO:0008610">
    <property type="term" value="P:lipid biosynthetic process"/>
    <property type="evidence" value="ECO:0007669"/>
    <property type="project" value="UniProtKB-ARBA"/>
</dbReference>
<gene>
    <name evidence="3" type="ORF">SAMN04487941_1442</name>
</gene>
<dbReference type="PIRSF" id="PIRSF015921">
    <property type="entry name" value="FA_sphinglp_des"/>
    <property type="match status" value="1"/>
</dbReference>
<feature type="transmembrane region" description="Helical" evidence="1">
    <location>
        <begin position="237"/>
        <end position="258"/>
    </location>
</feature>
<keyword evidence="1" id="KW-0812">Transmembrane</keyword>
<dbReference type="InterPro" id="IPR005804">
    <property type="entry name" value="FA_desaturase_dom"/>
</dbReference>
<dbReference type="Pfam" id="PF00487">
    <property type="entry name" value="FA_desaturase"/>
    <property type="match status" value="1"/>
</dbReference>
<dbReference type="GO" id="GO:0016717">
    <property type="term" value="F:oxidoreductase activity, acting on paired donors, with oxidation of a pair of donors resulting in the reduction of molecular oxygen to two molecules of water"/>
    <property type="evidence" value="ECO:0007669"/>
    <property type="project" value="TreeGrafter"/>
</dbReference>
<reference evidence="4" key="1">
    <citation type="submission" date="2016-10" db="EMBL/GenBank/DDBJ databases">
        <authorList>
            <person name="Varghese N."/>
        </authorList>
    </citation>
    <scope>NUCLEOTIDE SEQUENCE [LARGE SCALE GENOMIC DNA]</scope>
    <source>
        <strain evidence="4">DSM 18820</strain>
    </source>
</reference>
<dbReference type="RefSeq" id="WP_068836738.1">
    <property type="nucleotide sequence ID" value="NZ_BMXC01000001.1"/>
</dbReference>
<feature type="transmembrane region" description="Helical" evidence="1">
    <location>
        <begin position="42"/>
        <end position="61"/>
    </location>
</feature>
<dbReference type="EMBL" id="FPCA01000001">
    <property type="protein sequence ID" value="SFU54809.1"/>
    <property type="molecule type" value="Genomic_DNA"/>
</dbReference>
<dbReference type="STRING" id="388950.GCA_001611675_00540"/>
<dbReference type="GO" id="GO:0016020">
    <property type="term" value="C:membrane"/>
    <property type="evidence" value="ECO:0007669"/>
    <property type="project" value="TreeGrafter"/>
</dbReference>
<accession>A0A1I7H280</accession>